<proteinExistence type="predicted"/>
<protein>
    <recommendedName>
        <fullName evidence="1">DUF5615 domain-containing protein</fullName>
    </recommendedName>
</protein>
<name>A0A518IZ10_9BACT</name>
<organism evidence="2 3">
    <name type="scientific">Rosistilla oblonga</name>
    <dbReference type="NCBI Taxonomy" id="2527990"/>
    <lineage>
        <taxon>Bacteria</taxon>
        <taxon>Pseudomonadati</taxon>
        <taxon>Planctomycetota</taxon>
        <taxon>Planctomycetia</taxon>
        <taxon>Pirellulales</taxon>
        <taxon>Pirellulaceae</taxon>
        <taxon>Rosistilla</taxon>
    </lineage>
</organism>
<dbReference type="AlphaFoldDB" id="A0A518IZ10"/>
<dbReference type="EMBL" id="CP036318">
    <property type="protein sequence ID" value="QDV58325.1"/>
    <property type="molecule type" value="Genomic_DNA"/>
</dbReference>
<sequence>MKFLLDQGLPRSTVDYLRDSGVESEHVGALGVATASDEILSVGRDRGAVVGLHSIPTSTRSWLSRML</sequence>
<dbReference type="InterPro" id="IPR041049">
    <property type="entry name" value="DUF5615"/>
</dbReference>
<dbReference type="Pfam" id="PF18480">
    <property type="entry name" value="DUF5615"/>
    <property type="match status" value="1"/>
</dbReference>
<gene>
    <name evidence="2" type="ORF">Mal33_43430</name>
</gene>
<dbReference type="Proteomes" id="UP000316770">
    <property type="component" value="Chromosome"/>
</dbReference>
<feature type="domain" description="DUF5615" evidence="1">
    <location>
        <begin position="1"/>
        <end position="49"/>
    </location>
</feature>
<keyword evidence="3" id="KW-1185">Reference proteome</keyword>
<dbReference type="RefSeq" id="WP_197452793.1">
    <property type="nucleotide sequence ID" value="NZ_CP036318.1"/>
</dbReference>
<evidence type="ECO:0000259" key="1">
    <source>
        <dbReference type="Pfam" id="PF18480"/>
    </source>
</evidence>
<accession>A0A518IZ10</accession>
<evidence type="ECO:0000313" key="2">
    <source>
        <dbReference type="EMBL" id="QDV58325.1"/>
    </source>
</evidence>
<evidence type="ECO:0000313" key="3">
    <source>
        <dbReference type="Proteomes" id="UP000316770"/>
    </source>
</evidence>
<reference evidence="2 3" key="1">
    <citation type="submission" date="2019-02" db="EMBL/GenBank/DDBJ databases">
        <title>Deep-cultivation of Planctomycetes and their phenomic and genomic characterization uncovers novel biology.</title>
        <authorList>
            <person name="Wiegand S."/>
            <person name="Jogler M."/>
            <person name="Boedeker C."/>
            <person name="Pinto D."/>
            <person name="Vollmers J."/>
            <person name="Rivas-Marin E."/>
            <person name="Kohn T."/>
            <person name="Peeters S.H."/>
            <person name="Heuer A."/>
            <person name="Rast P."/>
            <person name="Oberbeckmann S."/>
            <person name="Bunk B."/>
            <person name="Jeske O."/>
            <person name="Meyerdierks A."/>
            <person name="Storesund J.E."/>
            <person name="Kallscheuer N."/>
            <person name="Luecker S."/>
            <person name="Lage O.M."/>
            <person name="Pohl T."/>
            <person name="Merkel B.J."/>
            <person name="Hornburger P."/>
            <person name="Mueller R.-W."/>
            <person name="Bruemmer F."/>
            <person name="Labrenz M."/>
            <person name="Spormann A.M."/>
            <person name="Op den Camp H."/>
            <person name="Overmann J."/>
            <person name="Amann R."/>
            <person name="Jetten M.S.M."/>
            <person name="Mascher T."/>
            <person name="Medema M.H."/>
            <person name="Devos D.P."/>
            <person name="Kaster A.-K."/>
            <person name="Ovreas L."/>
            <person name="Rohde M."/>
            <person name="Galperin M.Y."/>
            <person name="Jogler C."/>
        </authorList>
    </citation>
    <scope>NUCLEOTIDE SEQUENCE [LARGE SCALE GENOMIC DNA]</scope>
    <source>
        <strain evidence="2 3">Mal33</strain>
    </source>
</reference>